<sequence length="72" mass="8831">MTPCSRKRSEDDSQLRGWPDFYREKDVWRREEQQDLMRGSISLIRAIEDYLYQKKLHELLQKPNLKAEDWTC</sequence>
<evidence type="ECO:0000313" key="2">
    <source>
        <dbReference type="Proteomes" id="UP001151760"/>
    </source>
</evidence>
<comment type="caution">
    <text evidence="1">The sequence shown here is derived from an EMBL/GenBank/DDBJ whole genome shotgun (WGS) entry which is preliminary data.</text>
</comment>
<reference evidence="1" key="2">
    <citation type="submission" date="2022-01" db="EMBL/GenBank/DDBJ databases">
        <authorList>
            <person name="Yamashiro T."/>
            <person name="Shiraishi A."/>
            <person name="Satake H."/>
            <person name="Nakayama K."/>
        </authorList>
    </citation>
    <scope>NUCLEOTIDE SEQUENCE</scope>
</reference>
<proteinExistence type="predicted"/>
<dbReference type="EMBL" id="BQNB010008726">
    <property type="protein sequence ID" value="GJS53445.1"/>
    <property type="molecule type" value="Genomic_DNA"/>
</dbReference>
<organism evidence="1 2">
    <name type="scientific">Tanacetum coccineum</name>
    <dbReference type="NCBI Taxonomy" id="301880"/>
    <lineage>
        <taxon>Eukaryota</taxon>
        <taxon>Viridiplantae</taxon>
        <taxon>Streptophyta</taxon>
        <taxon>Embryophyta</taxon>
        <taxon>Tracheophyta</taxon>
        <taxon>Spermatophyta</taxon>
        <taxon>Magnoliopsida</taxon>
        <taxon>eudicotyledons</taxon>
        <taxon>Gunneridae</taxon>
        <taxon>Pentapetalae</taxon>
        <taxon>asterids</taxon>
        <taxon>campanulids</taxon>
        <taxon>Asterales</taxon>
        <taxon>Asteraceae</taxon>
        <taxon>Asteroideae</taxon>
        <taxon>Anthemideae</taxon>
        <taxon>Anthemidinae</taxon>
        <taxon>Tanacetum</taxon>
    </lineage>
</organism>
<reference evidence="1" key="1">
    <citation type="journal article" date="2022" name="Int. J. Mol. Sci.">
        <title>Draft Genome of Tanacetum Coccineum: Genomic Comparison of Closely Related Tanacetum-Family Plants.</title>
        <authorList>
            <person name="Yamashiro T."/>
            <person name="Shiraishi A."/>
            <person name="Nakayama K."/>
            <person name="Satake H."/>
        </authorList>
    </citation>
    <scope>NUCLEOTIDE SEQUENCE</scope>
</reference>
<protein>
    <submittedName>
        <fullName evidence="1">Uncharacterized protein</fullName>
    </submittedName>
</protein>
<keyword evidence="2" id="KW-1185">Reference proteome</keyword>
<accession>A0ABQ4WKP3</accession>
<evidence type="ECO:0000313" key="1">
    <source>
        <dbReference type="EMBL" id="GJS53445.1"/>
    </source>
</evidence>
<dbReference type="Proteomes" id="UP001151760">
    <property type="component" value="Unassembled WGS sequence"/>
</dbReference>
<name>A0ABQ4WKP3_9ASTR</name>
<gene>
    <name evidence="1" type="ORF">Tco_0626807</name>
</gene>